<reference evidence="7" key="1">
    <citation type="journal article" date="2019" name="Int. J. Syst. Evol. Microbiol.">
        <title>The Global Catalogue of Microorganisms (GCM) 10K type strain sequencing project: providing services to taxonomists for standard genome sequencing and annotation.</title>
        <authorList>
            <consortium name="The Broad Institute Genomics Platform"/>
            <consortium name="The Broad Institute Genome Sequencing Center for Infectious Disease"/>
            <person name="Wu L."/>
            <person name="Ma J."/>
        </authorList>
    </citation>
    <scope>NUCLEOTIDE SEQUENCE [LARGE SCALE GENOMIC DNA]</scope>
    <source>
        <strain evidence="7">JCM 8201</strain>
    </source>
</reference>
<dbReference type="RefSeq" id="WP_344450201.1">
    <property type="nucleotide sequence ID" value="NZ_BAAATZ010000007.1"/>
</dbReference>
<keyword evidence="7" id="KW-1185">Reference proteome</keyword>
<dbReference type="Pfam" id="PF00202">
    <property type="entry name" value="Aminotran_3"/>
    <property type="match status" value="1"/>
</dbReference>
<dbReference type="InterPro" id="IPR015424">
    <property type="entry name" value="PyrdxlP-dep_Trfase"/>
</dbReference>
<evidence type="ECO:0000313" key="6">
    <source>
        <dbReference type="EMBL" id="GAA2724440.1"/>
    </source>
</evidence>
<evidence type="ECO:0000256" key="4">
    <source>
        <dbReference type="ARBA" id="ARBA00022898"/>
    </source>
</evidence>
<evidence type="ECO:0000256" key="5">
    <source>
        <dbReference type="RuleBase" id="RU003560"/>
    </source>
</evidence>
<evidence type="ECO:0000256" key="3">
    <source>
        <dbReference type="ARBA" id="ARBA00022679"/>
    </source>
</evidence>
<evidence type="ECO:0000256" key="1">
    <source>
        <dbReference type="ARBA" id="ARBA00001933"/>
    </source>
</evidence>
<dbReference type="CDD" id="cd00610">
    <property type="entry name" value="OAT_like"/>
    <property type="match status" value="1"/>
</dbReference>
<dbReference type="InterPro" id="IPR015421">
    <property type="entry name" value="PyrdxlP-dep_Trfase_major"/>
</dbReference>
<keyword evidence="3" id="KW-0808">Transferase</keyword>
<dbReference type="InterPro" id="IPR049704">
    <property type="entry name" value="Aminotrans_3_PPA_site"/>
</dbReference>
<dbReference type="GO" id="GO:0008483">
    <property type="term" value="F:transaminase activity"/>
    <property type="evidence" value="ECO:0007669"/>
    <property type="project" value="UniProtKB-KW"/>
</dbReference>
<comment type="caution">
    <text evidence="6">The sequence shown here is derived from an EMBL/GenBank/DDBJ whole genome shotgun (WGS) entry which is preliminary data.</text>
</comment>
<organism evidence="6 7">
    <name type="scientific">Actinocorallia aurantiaca</name>
    <dbReference type="NCBI Taxonomy" id="46204"/>
    <lineage>
        <taxon>Bacteria</taxon>
        <taxon>Bacillati</taxon>
        <taxon>Actinomycetota</taxon>
        <taxon>Actinomycetes</taxon>
        <taxon>Streptosporangiales</taxon>
        <taxon>Thermomonosporaceae</taxon>
        <taxon>Actinocorallia</taxon>
    </lineage>
</organism>
<sequence length="407" mass="42678">MKTRDDIVKLYGRHLSASAARLAEHAGLPVEVRSEGARVWDEEGREYLDCGGYGTFFLGHRHPAVVAALHAQLDRHPLATRTLLSGELAEAAARLTGIAPHGLDHVYFATTGAEAVETALKLARAAGRRRIVSMRGGFHGKTLGALSVTDRPVFQQPFRPLLPDVTTVPYGDAGALAEELAANPARACVIVEPVQGEGGVVVPPEGYLADVARECRRAGAFLVVDEIQTGTGRLGGTWWACDREGVSPDLLLAGKSLGGGCVAVSAVLGTAEAFRPLDRNARLHTSTFAGSPLAMAAVTATLDAVENELLLERAEHLGGLLLDGLRAASGHPAVRDVRGRGLLLGVELDTPARAGALVSALLARGVITASTLSADRVVRFTPPAVLTDGDADRIRAAFKDSIGTLMD</sequence>
<proteinExistence type="inferred from homology"/>
<dbReference type="Gene3D" id="3.40.640.10">
    <property type="entry name" value="Type I PLP-dependent aspartate aminotransferase-like (Major domain)"/>
    <property type="match status" value="1"/>
</dbReference>
<dbReference type="EMBL" id="BAAATZ010000007">
    <property type="protein sequence ID" value="GAA2724440.1"/>
    <property type="molecule type" value="Genomic_DNA"/>
</dbReference>
<accession>A0ABP6GIR1</accession>
<dbReference type="PANTHER" id="PTHR11986">
    <property type="entry name" value="AMINOTRANSFERASE CLASS III"/>
    <property type="match status" value="1"/>
</dbReference>
<dbReference type="InterPro" id="IPR005814">
    <property type="entry name" value="Aminotrans_3"/>
</dbReference>
<dbReference type="InterPro" id="IPR050103">
    <property type="entry name" value="Class-III_PLP-dep_AT"/>
</dbReference>
<protein>
    <submittedName>
        <fullName evidence="6">Aminotransferase class III-fold pyridoxal phosphate-dependent enzyme</fullName>
    </submittedName>
</protein>
<gene>
    <name evidence="6" type="ORF">GCM10010439_22050</name>
</gene>
<keyword evidence="4 5" id="KW-0663">Pyridoxal phosphate</keyword>
<dbReference type="PANTHER" id="PTHR11986:SF79">
    <property type="entry name" value="ACETYLORNITHINE AMINOTRANSFERASE, MITOCHONDRIAL"/>
    <property type="match status" value="1"/>
</dbReference>
<evidence type="ECO:0000256" key="2">
    <source>
        <dbReference type="ARBA" id="ARBA00022576"/>
    </source>
</evidence>
<dbReference type="SUPFAM" id="SSF53383">
    <property type="entry name" value="PLP-dependent transferases"/>
    <property type="match status" value="1"/>
</dbReference>
<evidence type="ECO:0000313" key="7">
    <source>
        <dbReference type="Proteomes" id="UP001501842"/>
    </source>
</evidence>
<dbReference type="PIRSF" id="PIRSF000521">
    <property type="entry name" value="Transaminase_4ab_Lys_Orn"/>
    <property type="match status" value="1"/>
</dbReference>
<comment type="cofactor">
    <cofactor evidence="1">
        <name>pyridoxal 5'-phosphate</name>
        <dbReference type="ChEBI" id="CHEBI:597326"/>
    </cofactor>
</comment>
<keyword evidence="2 6" id="KW-0032">Aminotransferase</keyword>
<dbReference type="Proteomes" id="UP001501842">
    <property type="component" value="Unassembled WGS sequence"/>
</dbReference>
<name>A0ABP6GIR1_9ACTN</name>
<comment type="similarity">
    <text evidence="5">Belongs to the class-III pyridoxal-phosphate-dependent aminotransferase family.</text>
</comment>
<dbReference type="PROSITE" id="PS00600">
    <property type="entry name" value="AA_TRANSFER_CLASS_3"/>
    <property type="match status" value="1"/>
</dbReference>
<dbReference type="Gene3D" id="3.90.1150.10">
    <property type="entry name" value="Aspartate Aminotransferase, domain 1"/>
    <property type="match status" value="1"/>
</dbReference>
<dbReference type="InterPro" id="IPR015422">
    <property type="entry name" value="PyrdxlP-dep_Trfase_small"/>
</dbReference>